<keyword evidence="6 8" id="KW-1133">Transmembrane helix</keyword>
<evidence type="ECO:0000313" key="11">
    <source>
        <dbReference type="Proteomes" id="UP000664795"/>
    </source>
</evidence>
<dbReference type="AlphaFoldDB" id="A0A939K1C3"/>
<dbReference type="SUPFAM" id="SSF53448">
    <property type="entry name" value="Nucleotide-diphospho-sugar transferases"/>
    <property type="match status" value="1"/>
</dbReference>
<keyword evidence="5" id="KW-0448">Lipopolysaccharide biosynthesis</keyword>
<dbReference type="InterPro" id="IPR050256">
    <property type="entry name" value="Glycosyltransferase_2"/>
</dbReference>
<protein>
    <submittedName>
        <fullName evidence="10">Glycosyltransferase family 2 protein</fullName>
    </submittedName>
</protein>
<dbReference type="GO" id="GO:0005886">
    <property type="term" value="C:plasma membrane"/>
    <property type="evidence" value="ECO:0007669"/>
    <property type="project" value="TreeGrafter"/>
</dbReference>
<dbReference type="PANTHER" id="PTHR48090">
    <property type="entry name" value="UNDECAPRENYL-PHOSPHATE 4-DEOXY-4-FORMAMIDO-L-ARABINOSE TRANSFERASE-RELATED"/>
    <property type="match status" value="1"/>
</dbReference>
<dbReference type="Gene3D" id="3.90.550.10">
    <property type="entry name" value="Spore Coat Polysaccharide Biosynthesis Protein SpsA, Chain A"/>
    <property type="match status" value="1"/>
</dbReference>
<gene>
    <name evidence="10" type="ORF">J2I48_20325</name>
</gene>
<reference evidence="10 11" key="1">
    <citation type="submission" date="2021-03" db="EMBL/GenBank/DDBJ databases">
        <title>Fibrella sp. HMF5036 genome sequencing and assembly.</title>
        <authorList>
            <person name="Kang H."/>
            <person name="Kim H."/>
            <person name="Bae S."/>
            <person name="Joh K."/>
        </authorList>
    </citation>
    <scope>NUCLEOTIDE SEQUENCE [LARGE SCALE GENOMIC DNA]</scope>
    <source>
        <strain evidence="10 11">HMF5036</strain>
    </source>
</reference>
<keyword evidence="11" id="KW-1185">Reference proteome</keyword>
<feature type="domain" description="Glycosyltransferase 2-like" evidence="9">
    <location>
        <begin position="5"/>
        <end position="166"/>
    </location>
</feature>
<dbReference type="PANTHER" id="PTHR48090:SF3">
    <property type="entry name" value="UNDECAPRENYL-PHOSPHATE 4-DEOXY-4-FORMAMIDO-L-ARABINOSE TRANSFERASE"/>
    <property type="match status" value="1"/>
</dbReference>
<evidence type="ECO:0000256" key="2">
    <source>
        <dbReference type="ARBA" id="ARBA00022676"/>
    </source>
</evidence>
<feature type="transmembrane region" description="Helical" evidence="8">
    <location>
        <begin position="231"/>
        <end position="254"/>
    </location>
</feature>
<comment type="caution">
    <text evidence="10">The sequence shown here is derived from an EMBL/GenBank/DDBJ whole genome shotgun (WGS) entry which is preliminary data.</text>
</comment>
<evidence type="ECO:0000256" key="5">
    <source>
        <dbReference type="ARBA" id="ARBA00022985"/>
    </source>
</evidence>
<dbReference type="InterPro" id="IPR001173">
    <property type="entry name" value="Glyco_trans_2-like"/>
</dbReference>
<evidence type="ECO:0000256" key="6">
    <source>
        <dbReference type="ARBA" id="ARBA00022989"/>
    </source>
</evidence>
<sequence>MTYLSVVLPIYNESKSIPILFDALANAVGQYDYEIIAINDGSKDDSYAQLKKICAVDPRVKAINFRRNFGQTAAINAGIQYASGDVIVLIDSDLENDPNDIPKLLGKLDEGYDVVSGWRQNRWANEQLTRKLPSRMANNLISSISGVHLHDYGCTLKAYRRDVIKNVSLYGQMHRFIPVYCAWQGGTVTEMPVNYQPRQFGKSNYGIFRTYKVLLDLVLIKFLEKYMQRPIHFFGGAGILALLVTFVATILAAYFKLTGQKDLVETPLPTIASMFFVVGIQLILMGVMAEILMRTYYESQHKMPYSVKETMNL</sequence>
<evidence type="ECO:0000313" key="10">
    <source>
        <dbReference type="EMBL" id="MBO0933368.1"/>
    </source>
</evidence>
<organism evidence="10 11">
    <name type="scientific">Fibrella aquatilis</name>
    <dbReference type="NCBI Taxonomy" id="2817059"/>
    <lineage>
        <taxon>Bacteria</taxon>
        <taxon>Pseudomonadati</taxon>
        <taxon>Bacteroidota</taxon>
        <taxon>Cytophagia</taxon>
        <taxon>Cytophagales</taxon>
        <taxon>Spirosomataceae</taxon>
        <taxon>Fibrella</taxon>
    </lineage>
</organism>
<keyword evidence="2" id="KW-0328">Glycosyltransferase</keyword>
<evidence type="ECO:0000256" key="4">
    <source>
        <dbReference type="ARBA" id="ARBA00022692"/>
    </source>
</evidence>
<feature type="transmembrane region" description="Helical" evidence="8">
    <location>
        <begin position="274"/>
        <end position="293"/>
    </location>
</feature>
<evidence type="ECO:0000259" key="9">
    <source>
        <dbReference type="Pfam" id="PF00535"/>
    </source>
</evidence>
<dbReference type="InterPro" id="IPR029044">
    <property type="entry name" value="Nucleotide-diphossugar_trans"/>
</dbReference>
<evidence type="ECO:0000256" key="7">
    <source>
        <dbReference type="ARBA" id="ARBA00023136"/>
    </source>
</evidence>
<evidence type="ECO:0000256" key="3">
    <source>
        <dbReference type="ARBA" id="ARBA00022679"/>
    </source>
</evidence>
<keyword evidence="7 8" id="KW-0472">Membrane</keyword>
<dbReference type="RefSeq" id="WP_207337335.1">
    <property type="nucleotide sequence ID" value="NZ_JAFMYU010000019.1"/>
</dbReference>
<evidence type="ECO:0000256" key="8">
    <source>
        <dbReference type="SAM" id="Phobius"/>
    </source>
</evidence>
<dbReference type="Pfam" id="PF00535">
    <property type="entry name" value="Glycos_transf_2"/>
    <property type="match status" value="1"/>
</dbReference>
<dbReference type="EMBL" id="JAFMYU010000019">
    <property type="protein sequence ID" value="MBO0933368.1"/>
    <property type="molecule type" value="Genomic_DNA"/>
</dbReference>
<accession>A0A939K1C3</accession>
<dbReference type="Proteomes" id="UP000664795">
    <property type="component" value="Unassembled WGS sequence"/>
</dbReference>
<keyword evidence="1" id="KW-1003">Cell membrane</keyword>
<dbReference type="CDD" id="cd04187">
    <property type="entry name" value="DPM1_like_bac"/>
    <property type="match status" value="1"/>
</dbReference>
<name>A0A939K1C3_9BACT</name>
<dbReference type="GO" id="GO:0009103">
    <property type="term" value="P:lipopolysaccharide biosynthetic process"/>
    <property type="evidence" value="ECO:0007669"/>
    <property type="project" value="UniProtKB-KW"/>
</dbReference>
<keyword evidence="4 8" id="KW-0812">Transmembrane</keyword>
<proteinExistence type="predicted"/>
<dbReference type="GO" id="GO:0016757">
    <property type="term" value="F:glycosyltransferase activity"/>
    <property type="evidence" value="ECO:0007669"/>
    <property type="project" value="UniProtKB-KW"/>
</dbReference>
<evidence type="ECO:0000256" key="1">
    <source>
        <dbReference type="ARBA" id="ARBA00022475"/>
    </source>
</evidence>
<keyword evidence="3" id="KW-0808">Transferase</keyword>